<protein>
    <submittedName>
        <fullName evidence="3">Uncharacterized protein</fullName>
    </submittedName>
</protein>
<feature type="chain" id="PRO_5046385783" evidence="2">
    <location>
        <begin position="25"/>
        <end position="150"/>
    </location>
</feature>
<keyword evidence="2" id="KW-0732">Signal</keyword>
<evidence type="ECO:0000256" key="1">
    <source>
        <dbReference type="SAM" id="Phobius"/>
    </source>
</evidence>
<sequence>MRLHQKLLLLVALLVLILPTKSLATDWEYPFVVWEGYIYEVTDEYVTDVDIEVGEVTAYSDMEQLSGNFSNTYEVGTKYYTIKGESSDEVIAVEEIDGKYVKAVKIGEYSIASGFQGMFNGQVGIVPIIIIGGFIALFIFYERKLKRIRE</sequence>
<feature type="signal peptide" evidence="2">
    <location>
        <begin position="1"/>
        <end position="24"/>
    </location>
</feature>
<proteinExistence type="predicted"/>
<feature type="transmembrane region" description="Helical" evidence="1">
    <location>
        <begin position="123"/>
        <end position="141"/>
    </location>
</feature>
<dbReference type="Proteomes" id="UP001516662">
    <property type="component" value="Unassembled WGS sequence"/>
</dbReference>
<gene>
    <name evidence="3" type="ORF">IMZ08_16360</name>
</gene>
<keyword evidence="1" id="KW-1133">Transmembrane helix</keyword>
<evidence type="ECO:0000256" key="2">
    <source>
        <dbReference type="SAM" id="SignalP"/>
    </source>
</evidence>
<keyword evidence="1" id="KW-0812">Transmembrane</keyword>
<reference evidence="3 4" key="1">
    <citation type="submission" date="2020-10" db="EMBL/GenBank/DDBJ databases">
        <title>Bacillus sp. HD4P25, an endophyte from a halophyte.</title>
        <authorList>
            <person name="Sun J.-Q."/>
        </authorList>
    </citation>
    <scope>NUCLEOTIDE SEQUENCE [LARGE SCALE GENOMIC DNA]</scope>
    <source>
        <strain evidence="3 4">YIM 93174</strain>
    </source>
</reference>
<accession>A0ABR9QMA8</accession>
<evidence type="ECO:0000313" key="3">
    <source>
        <dbReference type="EMBL" id="MBE4909627.1"/>
    </source>
</evidence>
<name>A0ABR9QMA8_9BACI</name>
<keyword evidence="1" id="KW-0472">Membrane</keyword>
<organism evidence="3 4">
    <name type="scientific">Litchfieldia luteola</name>
    <dbReference type="NCBI Taxonomy" id="682179"/>
    <lineage>
        <taxon>Bacteria</taxon>
        <taxon>Bacillati</taxon>
        <taxon>Bacillota</taxon>
        <taxon>Bacilli</taxon>
        <taxon>Bacillales</taxon>
        <taxon>Bacillaceae</taxon>
        <taxon>Litchfieldia</taxon>
    </lineage>
</organism>
<comment type="caution">
    <text evidence="3">The sequence shown here is derived from an EMBL/GenBank/DDBJ whole genome shotgun (WGS) entry which is preliminary data.</text>
</comment>
<dbReference type="EMBL" id="JADCLJ010000022">
    <property type="protein sequence ID" value="MBE4909627.1"/>
    <property type="molecule type" value="Genomic_DNA"/>
</dbReference>
<evidence type="ECO:0000313" key="4">
    <source>
        <dbReference type="Proteomes" id="UP001516662"/>
    </source>
</evidence>
<keyword evidence="4" id="KW-1185">Reference proteome</keyword>
<dbReference type="RefSeq" id="WP_193538457.1">
    <property type="nucleotide sequence ID" value="NZ_JADCLJ010000022.1"/>
</dbReference>